<feature type="domain" description="Aminoglycoside phosphotransferase" evidence="1">
    <location>
        <begin position="2"/>
        <end position="133"/>
    </location>
</feature>
<dbReference type="Gene3D" id="3.90.1200.10">
    <property type="match status" value="1"/>
</dbReference>
<dbReference type="SUPFAM" id="SSF56112">
    <property type="entry name" value="Protein kinase-like (PK-like)"/>
    <property type="match status" value="1"/>
</dbReference>
<gene>
    <name evidence="2" type="ORF">AVDCRST_MAG93-7984</name>
</gene>
<accession>A0A6J4MSR5</accession>
<protein>
    <recommendedName>
        <fullName evidence="1">Aminoglycoside phosphotransferase domain-containing protein</fullName>
    </recommendedName>
</protein>
<organism evidence="2">
    <name type="scientific">uncultured Chloroflexia bacterium</name>
    <dbReference type="NCBI Taxonomy" id="1672391"/>
    <lineage>
        <taxon>Bacteria</taxon>
        <taxon>Bacillati</taxon>
        <taxon>Chloroflexota</taxon>
        <taxon>Chloroflexia</taxon>
        <taxon>environmental samples</taxon>
    </lineage>
</organism>
<dbReference type="InterPro" id="IPR011009">
    <property type="entry name" value="Kinase-like_dom_sf"/>
</dbReference>
<dbReference type="InterPro" id="IPR002575">
    <property type="entry name" value="Aminoglycoside_PTrfase"/>
</dbReference>
<dbReference type="EMBL" id="CADCTR010002684">
    <property type="protein sequence ID" value="CAA9366046.1"/>
    <property type="molecule type" value="Genomic_DNA"/>
</dbReference>
<dbReference type="AlphaFoldDB" id="A0A6J4MSR5"/>
<proteinExistence type="predicted"/>
<reference evidence="2" key="1">
    <citation type="submission" date="2020-02" db="EMBL/GenBank/DDBJ databases">
        <authorList>
            <person name="Meier V. D."/>
        </authorList>
    </citation>
    <scope>NUCLEOTIDE SEQUENCE</scope>
    <source>
        <strain evidence="2">AVDCRST_MAG93</strain>
    </source>
</reference>
<sequence>RVWADVGAVLSSIHRVKVGGFHLMHADGSWDFPDWESIMHSAMEGRAADVPDLLRAGLTEAETDQLLAIHAVMPTLPTPEAVLCHGDLSTEHIFVDDQLRVCSVIDWGYFQGGSAVLDLAMLRMYHSEVPTAWIMKGYRDQSLFDSTFQLQLLVQLAGLQMGFLAHEMREGNSGITEVALPGIRATLAEWALMKR</sequence>
<evidence type="ECO:0000259" key="1">
    <source>
        <dbReference type="Pfam" id="PF01636"/>
    </source>
</evidence>
<name>A0A6J4MSR5_9CHLR</name>
<dbReference type="Pfam" id="PF01636">
    <property type="entry name" value="APH"/>
    <property type="match status" value="1"/>
</dbReference>
<feature type="non-terminal residue" evidence="2">
    <location>
        <position position="1"/>
    </location>
</feature>
<evidence type="ECO:0000313" key="2">
    <source>
        <dbReference type="EMBL" id="CAA9366046.1"/>
    </source>
</evidence>